<organism evidence="1 2">
    <name type="scientific">Pseudocohnilembus persalinus</name>
    <name type="common">Ciliate</name>
    <dbReference type="NCBI Taxonomy" id="266149"/>
    <lineage>
        <taxon>Eukaryota</taxon>
        <taxon>Sar</taxon>
        <taxon>Alveolata</taxon>
        <taxon>Ciliophora</taxon>
        <taxon>Intramacronucleata</taxon>
        <taxon>Oligohymenophorea</taxon>
        <taxon>Scuticociliatia</taxon>
        <taxon>Philasterida</taxon>
        <taxon>Pseudocohnilembidae</taxon>
        <taxon>Pseudocohnilembus</taxon>
    </lineage>
</organism>
<name>A0A0V0QWA0_PSEPJ</name>
<accession>A0A0V0QWA0</accession>
<protein>
    <submittedName>
        <fullName evidence="1">Uncharacterized protein</fullName>
    </submittedName>
</protein>
<reference evidence="1 2" key="1">
    <citation type="journal article" date="2015" name="Sci. Rep.">
        <title>Genome of the facultative scuticociliatosis pathogen Pseudocohnilembus persalinus provides insight into its virulence through horizontal gene transfer.</title>
        <authorList>
            <person name="Xiong J."/>
            <person name="Wang G."/>
            <person name="Cheng J."/>
            <person name="Tian M."/>
            <person name="Pan X."/>
            <person name="Warren A."/>
            <person name="Jiang C."/>
            <person name="Yuan D."/>
            <person name="Miao W."/>
        </authorList>
    </citation>
    <scope>NUCLEOTIDE SEQUENCE [LARGE SCALE GENOMIC DNA]</scope>
    <source>
        <strain evidence="1">36N120E</strain>
    </source>
</reference>
<sequence>MNINPAIFIKISKMEEKKINKFIDNYSMFSESLQFLNAYNSRIVYTLQNPERLVNQARATGHRNANNQISNEQCVLERSLGCLDELEYTLNLMAAYYITQVEKILQNIEYNSDEKDMDTKSQQLTRNDIQNTSRKTSQFDGKSHTNLGGATSFYESVHRQNTSRNIVMQGLAPSSMFNLLINIQYLNILMTCGTLMNNALDYSQFYQILDRQAISQEMNPKIKSIQYSPDFWQILSSSYKKIFSFLTDCIAFAKKNPNQLEHNLQMLESLCSSVDFVSSTGQLGSLMEIPNQNKILSKIVQIFYVFIDSGISYLVIWKNYLQLYSKQKPGDIEFFRQQIDQALSLFVQEQNVFLNDYQYNNQDQDVQFEQVENLDILVNNLQERMNSVQ</sequence>
<dbReference type="EMBL" id="LDAU01000097">
    <property type="protein sequence ID" value="KRX06288.1"/>
    <property type="molecule type" value="Genomic_DNA"/>
</dbReference>
<dbReference type="InParanoid" id="A0A0V0QWA0"/>
<comment type="caution">
    <text evidence="1">The sequence shown here is derived from an EMBL/GenBank/DDBJ whole genome shotgun (WGS) entry which is preliminary data.</text>
</comment>
<dbReference type="Proteomes" id="UP000054937">
    <property type="component" value="Unassembled WGS sequence"/>
</dbReference>
<evidence type="ECO:0000313" key="1">
    <source>
        <dbReference type="EMBL" id="KRX06288.1"/>
    </source>
</evidence>
<dbReference type="AlphaFoldDB" id="A0A0V0QWA0"/>
<proteinExistence type="predicted"/>
<evidence type="ECO:0000313" key="2">
    <source>
        <dbReference type="Proteomes" id="UP000054937"/>
    </source>
</evidence>
<gene>
    <name evidence="1" type="ORF">PPERSA_06259</name>
</gene>
<keyword evidence="2" id="KW-1185">Reference proteome</keyword>